<feature type="coiled-coil region" evidence="3">
    <location>
        <begin position="18"/>
        <end position="52"/>
    </location>
</feature>
<organism evidence="5 6">
    <name type="scientific">Gadus morhua</name>
    <name type="common">Atlantic cod</name>
    <dbReference type="NCBI Taxonomy" id="8049"/>
    <lineage>
        <taxon>Eukaryota</taxon>
        <taxon>Metazoa</taxon>
        <taxon>Chordata</taxon>
        <taxon>Craniata</taxon>
        <taxon>Vertebrata</taxon>
        <taxon>Euteleostomi</taxon>
        <taxon>Actinopterygii</taxon>
        <taxon>Neopterygii</taxon>
        <taxon>Teleostei</taxon>
        <taxon>Neoteleostei</taxon>
        <taxon>Acanthomorphata</taxon>
        <taxon>Zeiogadaria</taxon>
        <taxon>Gadariae</taxon>
        <taxon>Gadiformes</taxon>
        <taxon>Gadoidei</taxon>
        <taxon>Gadidae</taxon>
        <taxon>Gadus</taxon>
    </lineage>
</organism>
<evidence type="ECO:0000256" key="1">
    <source>
        <dbReference type="ARBA" id="ARBA00005239"/>
    </source>
</evidence>
<accession>A0A8C5CAW7</accession>
<comment type="similarity">
    <text evidence="1">Belongs to the JAKMIP family.</text>
</comment>
<evidence type="ECO:0000256" key="2">
    <source>
        <dbReference type="ARBA" id="ARBA00023054"/>
    </source>
</evidence>
<keyword evidence="6" id="KW-1185">Reference proteome</keyword>
<feature type="coiled-coil region" evidence="3">
    <location>
        <begin position="133"/>
        <end position="252"/>
    </location>
</feature>
<feature type="coiled-coil region" evidence="3">
    <location>
        <begin position="745"/>
        <end position="772"/>
    </location>
</feature>
<dbReference type="Proteomes" id="UP000694546">
    <property type="component" value="Chromosome 18"/>
</dbReference>
<keyword evidence="2 3" id="KW-0175">Coiled coil</keyword>
<dbReference type="Pfam" id="PF16034">
    <property type="entry name" value="JAKMIP_CC3"/>
    <property type="match status" value="1"/>
</dbReference>
<dbReference type="GO" id="GO:0019900">
    <property type="term" value="F:kinase binding"/>
    <property type="evidence" value="ECO:0007669"/>
    <property type="project" value="InterPro"/>
</dbReference>
<dbReference type="GO" id="GO:0008017">
    <property type="term" value="F:microtubule binding"/>
    <property type="evidence" value="ECO:0007669"/>
    <property type="project" value="InterPro"/>
</dbReference>
<dbReference type="PANTHER" id="PTHR18935:SF9">
    <property type="entry name" value="JANUS KINASE AND MICROTUBULE-INTERACTING PROTEIN 3"/>
    <property type="match status" value="1"/>
</dbReference>
<evidence type="ECO:0000313" key="6">
    <source>
        <dbReference type="Proteomes" id="UP000694546"/>
    </source>
</evidence>
<feature type="coiled-coil region" evidence="3">
    <location>
        <begin position="289"/>
        <end position="365"/>
    </location>
</feature>
<dbReference type="AlphaFoldDB" id="A0A8C5CAW7"/>
<evidence type="ECO:0000259" key="4">
    <source>
        <dbReference type="Pfam" id="PF16034"/>
    </source>
</evidence>
<protein>
    <recommendedName>
        <fullName evidence="4">Janus kinase and microtubule-interacting protein C-terminal domain-containing protein</fullName>
    </recommendedName>
</protein>
<dbReference type="Ensembl" id="ENSGMOT00000053156.1">
    <property type="protein sequence ID" value="ENSGMOP00000055752.1"/>
    <property type="gene ID" value="ENSGMOG00000014033.2"/>
</dbReference>
<dbReference type="InterPro" id="IPR024836">
    <property type="entry name" value="JAKMIP"/>
</dbReference>
<reference evidence="5" key="1">
    <citation type="submission" date="2025-08" db="UniProtKB">
        <authorList>
            <consortium name="Ensembl"/>
        </authorList>
    </citation>
    <scope>IDENTIFICATION</scope>
</reference>
<dbReference type="InterPro" id="IPR031994">
    <property type="entry name" value="JAKMIP_C"/>
</dbReference>
<feature type="coiled-coil region" evidence="3">
    <location>
        <begin position="467"/>
        <end position="590"/>
    </location>
</feature>
<name>A0A8C5CAW7_GADMO</name>
<dbReference type="GeneTree" id="ENSGT00940000153713"/>
<evidence type="ECO:0000313" key="5">
    <source>
        <dbReference type="Ensembl" id="ENSGMOP00000055752.1"/>
    </source>
</evidence>
<evidence type="ECO:0000256" key="3">
    <source>
        <dbReference type="SAM" id="Coils"/>
    </source>
</evidence>
<feature type="domain" description="Janus kinase and microtubule-interacting protein C-terminal" evidence="4">
    <location>
        <begin position="432"/>
        <end position="588"/>
    </location>
</feature>
<sequence>MAKRGGGRRGRADQPDAMATLQAANEELRAKLTDIQIELQNEKTKVSRIERERTQELKAEHHRATVALTELRTKLHDDKVKEVAVTRETLLRQHEMELMRVIKIKDGEIQRLNGLVFTLRDDSTDKVRCVLLAEAREEARRGWEAERSRLQQEVLELRGSKKGLEETLGSSQQACLTRAAELRSAHHHHQEELTRTKRDCEREIRRLMDEIRLKDRAVSVLDKALGLQAGHAHRLQLQTQAAEQQIAVLRDAHHPSSKITALIILTGLGWFSRGGAQEDRETRRFQLKIAELSAIVRKLEDRNALLSEERNELLKRLREAESQFLPLLDKNKRLSRKNEELALAVRRLDNKLRFVTQENLDMRQRHRGGGRRPSSLNDLEELNPEEKEVQFLHLQVQEQQHVIEDLSKVLLQYYCSTNIVLILLIRQHLIEDLSKVIETFYGYDEDVDSDGSSLSFHTDRTPDTDPDDDAEVRFRQLTQEYQALQRAYALLQETSGGSLDPETEMKTREQLLSEVSRYERRVQDLETSLRQQGLDLKWVEEKQALYQRNQELLEKLKQMESDETRLRIDIQDARDQNELLEFRILELEVSIMLALLATLHAGFTVSMKTMKTIHNLSNEEQVVVIHARNVLTLAEKWLESIEGTKSTLQQKMFDIESEKDLFSKQKGYLDEELDYRKQSMDQAHKRIMELEAMLFDVLQQEGAAELLADEDREGLQRAMEQWKRALMVELRERDVLILRERMDMLHHAQQRNKELEEWIEAQKRQIKQLEEKV</sequence>
<proteinExistence type="inferred from homology"/>
<reference evidence="5" key="2">
    <citation type="submission" date="2025-09" db="UniProtKB">
        <authorList>
            <consortium name="Ensembl"/>
        </authorList>
    </citation>
    <scope>IDENTIFICATION</scope>
</reference>
<dbReference type="PANTHER" id="PTHR18935">
    <property type="entry name" value="GOLGIN SUBFAMILY A MEMBER 4-LIKE ISOFORM X1"/>
    <property type="match status" value="1"/>
</dbReference>